<name>A0A2G6KAR1_9ACTN</name>
<evidence type="ECO:0000313" key="3">
    <source>
        <dbReference type="Proteomes" id="UP000230914"/>
    </source>
</evidence>
<dbReference type="AlphaFoldDB" id="A0A2G6KAR1"/>
<evidence type="ECO:0000313" key="2">
    <source>
        <dbReference type="EMBL" id="PIE32725.1"/>
    </source>
</evidence>
<dbReference type="Proteomes" id="UP000230914">
    <property type="component" value="Unassembled WGS sequence"/>
</dbReference>
<dbReference type="EMBL" id="PDSL01000043">
    <property type="protein sequence ID" value="PIE32725.1"/>
    <property type="molecule type" value="Genomic_DNA"/>
</dbReference>
<reference evidence="2 3" key="1">
    <citation type="submission" date="2017-10" db="EMBL/GenBank/DDBJ databases">
        <title>Novel microbial diversity and functional potential in the marine mammal oral microbiome.</title>
        <authorList>
            <person name="Dudek N.K."/>
            <person name="Sun C.L."/>
            <person name="Burstein D."/>
            <person name="Kantor R.S."/>
            <person name="Aliaga Goltsman D.S."/>
            <person name="Bik E.M."/>
            <person name="Thomas B.C."/>
            <person name="Banfield J.F."/>
            <person name="Relman D.A."/>
        </authorList>
    </citation>
    <scope>NUCLEOTIDE SEQUENCE [LARGE SCALE GENOMIC DNA]</scope>
    <source>
        <strain evidence="2">DOLJORAL78_61_10</strain>
    </source>
</reference>
<comment type="caution">
    <text evidence="2">The sequence shown here is derived from an EMBL/GenBank/DDBJ whole genome shotgun (WGS) entry which is preliminary data.</text>
</comment>
<proteinExistence type="predicted"/>
<protein>
    <recommendedName>
        <fullName evidence="1">HNH nuclease domain-containing protein</fullName>
    </recommendedName>
</protein>
<dbReference type="InterPro" id="IPR002711">
    <property type="entry name" value="HNH"/>
</dbReference>
<dbReference type="InterPro" id="IPR003615">
    <property type="entry name" value="HNH_nuc"/>
</dbReference>
<gene>
    <name evidence="2" type="ORF">CSA55_03015</name>
</gene>
<dbReference type="CDD" id="cd00085">
    <property type="entry name" value="HNHc"/>
    <property type="match status" value="1"/>
</dbReference>
<dbReference type="Gene3D" id="1.10.30.50">
    <property type="match status" value="1"/>
</dbReference>
<dbReference type="GO" id="GO:0004519">
    <property type="term" value="F:endonuclease activity"/>
    <property type="evidence" value="ECO:0007669"/>
    <property type="project" value="InterPro"/>
</dbReference>
<sequence>MRLSSRAQRRALRAMYSTCAVPGCEVPFSHTKAHHITWWRHGGTTDLNNLLPVCSQHHTKIHDGGWQVTMGEHREITIQLPDGNVLSTGPPGRRAA</sequence>
<evidence type="ECO:0000259" key="1">
    <source>
        <dbReference type="SMART" id="SM00507"/>
    </source>
</evidence>
<dbReference type="GO" id="GO:0008270">
    <property type="term" value="F:zinc ion binding"/>
    <property type="evidence" value="ECO:0007669"/>
    <property type="project" value="InterPro"/>
</dbReference>
<dbReference type="SMART" id="SM00507">
    <property type="entry name" value="HNHc"/>
    <property type="match status" value="1"/>
</dbReference>
<accession>A0A2G6KAR1</accession>
<feature type="domain" description="HNH nuclease" evidence="1">
    <location>
        <begin position="7"/>
        <end position="59"/>
    </location>
</feature>
<dbReference type="Pfam" id="PF01844">
    <property type="entry name" value="HNH"/>
    <property type="match status" value="1"/>
</dbReference>
<organism evidence="2 3">
    <name type="scientific">Ilumatobacter coccineus</name>
    <dbReference type="NCBI Taxonomy" id="467094"/>
    <lineage>
        <taxon>Bacteria</taxon>
        <taxon>Bacillati</taxon>
        <taxon>Actinomycetota</taxon>
        <taxon>Acidimicrobiia</taxon>
        <taxon>Acidimicrobiales</taxon>
        <taxon>Ilumatobacteraceae</taxon>
        <taxon>Ilumatobacter</taxon>
    </lineage>
</organism>
<dbReference type="GO" id="GO:0003676">
    <property type="term" value="F:nucleic acid binding"/>
    <property type="evidence" value="ECO:0007669"/>
    <property type="project" value="InterPro"/>
</dbReference>